<feature type="transmembrane region" description="Helical" evidence="9">
    <location>
        <begin position="173"/>
        <end position="194"/>
    </location>
</feature>
<dbReference type="SMART" id="SM00387">
    <property type="entry name" value="HATPase_c"/>
    <property type="match status" value="1"/>
</dbReference>
<evidence type="ECO:0000256" key="1">
    <source>
        <dbReference type="ARBA" id="ARBA00000085"/>
    </source>
</evidence>
<evidence type="ECO:0000256" key="5">
    <source>
        <dbReference type="ARBA" id="ARBA00022741"/>
    </source>
</evidence>
<evidence type="ECO:0000256" key="8">
    <source>
        <dbReference type="ARBA" id="ARBA00023026"/>
    </source>
</evidence>
<keyword evidence="7" id="KW-0067">ATP-binding</keyword>
<dbReference type="SUPFAM" id="SSF55785">
    <property type="entry name" value="PYP-like sensor domain (PAS domain)"/>
    <property type="match status" value="1"/>
</dbReference>
<feature type="domain" description="Histidine kinase" evidence="10">
    <location>
        <begin position="409"/>
        <end position="601"/>
    </location>
</feature>
<feature type="transmembrane region" description="Helical" evidence="9">
    <location>
        <begin position="112"/>
        <end position="132"/>
    </location>
</feature>
<dbReference type="CDD" id="cd00130">
    <property type="entry name" value="PAS"/>
    <property type="match status" value="1"/>
</dbReference>
<feature type="transmembrane region" description="Helical" evidence="9">
    <location>
        <begin position="73"/>
        <end position="92"/>
    </location>
</feature>
<keyword evidence="4" id="KW-0808">Transferase</keyword>
<dbReference type="InterPro" id="IPR000014">
    <property type="entry name" value="PAS"/>
</dbReference>
<dbReference type="InterPro" id="IPR013655">
    <property type="entry name" value="PAS_fold_3"/>
</dbReference>
<dbReference type="Gene3D" id="2.10.70.100">
    <property type="match status" value="1"/>
</dbReference>
<dbReference type="NCBIfam" id="TIGR00229">
    <property type="entry name" value="sensory_box"/>
    <property type="match status" value="1"/>
</dbReference>
<organism evidence="12 13">
    <name type="scientific">Skermanella cutis</name>
    <dbReference type="NCBI Taxonomy" id="2775420"/>
    <lineage>
        <taxon>Bacteria</taxon>
        <taxon>Pseudomonadati</taxon>
        <taxon>Pseudomonadota</taxon>
        <taxon>Alphaproteobacteria</taxon>
        <taxon>Rhodospirillales</taxon>
        <taxon>Azospirillaceae</taxon>
        <taxon>Skermanella</taxon>
    </lineage>
</organism>
<dbReference type="InterPro" id="IPR005467">
    <property type="entry name" value="His_kinase_dom"/>
</dbReference>
<evidence type="ECO:0000259" key="10">
    <source>
        <dbReference type="PROSITE" id="PS50109"/>
    </source>
</evidence>
<evidence type="ECO:0000256" key="6">
    <source>
        <dbReference type="ARBA" id="ARBA00022777"/>
    </source>
</evidence>
<keyword evidence="9" id="KW-0812">Transmembrane</keyword>
<evidence type="ECO:0000256" key="2">
    <source>
        <dbReference type="ARBA" id="ARBA00012438"/>
    </source>
</evidence>
<feature type="domain" description="PAC" evidence="11">
    <location>
        <begin position="353"/>
        <end position="405"/>
    </location>
</feature>
<dbReference type="Gene3D" id="3.30.450.20">
    <property type="entry name" value="PAS domain"/>
    <property type="match status" value="1"/>
</dbReference>
<dbReference type="RefSeq" id="WP_201077013.1">
    <property type="nucleotide sequence ID" value="NZ_CP067420.1"/>
</dbReference>
<dbReference type="Pfam" id="PF07568">
    <property type="entry name" value="HisKA_2"/>
    <property type="match status" value="1"/>
</dbReference>
<reference evidence="12" key="1">
    <citation type="submission" date="2021-02" db="EMBL/GenBank/DDBJ databases">
        <title>Skermanella TT6 skin isolate.</title>
        <authorList>
            <person name="Lee K."/>
            <person name="Ganzorig M."/>
        </authorList>
    </citation>
    <scope>NUCLEOTIDE SEQUENCE</scope>
    <source>
        <strain evidence="12">TT6</strain>
    </source>
</reference>
<keyword evidence="9" id="KW-0472">Membrane</keyword>
<keyword evidence="6" id="KW-0418">Kinase</keyword>
<keyword evidence="13" id="KW-1185">Reference proteome</keyword>
<dbReference type="PROSITE" id="PS50113">
    <property type="entry name" value="PAC"/>
    <property type="match status" value="1"/>
</dbReference>
<dbReference type="InterPro" id="IPR011495">
    <property type="entry name" value="Sig_transdc_His_kin_sub2_dim/P"/>
</dbReference>
<dbReference type="PANTHER" id="PTHR41523:SF8">
    <property type="entry name" value="ETHYLENE RESPONSE SENSOR PROTEIN"/>
    <property type="match status" value="1"/>
</dbReference>
<feature type="transmembrane region" description="Helical" evidence="9">
    <location>
        <begin position="243"/>
        <end position="265"/>
    </location>
</feature>
<feature type="transmembrane region" description="Helical" evidence="9">
    <location>
        <begin position="46"/>
        <end position="66"/>
    </location>
</feature>
<keyword evidence="5" id="KW-0547">Nucleotide-binding</keyword>
<sequence length="616" mass="65932">MTGCNERFALAAGLLVAALGATVLFGWAFGIETLKSLAPHDAKMQPLTALGLLVGGTGLAALSAGFGNAARAGGAFVLLSGIQSLVQDAFGFDFGTDRLLFPREIETVAMAYPGRMAPASAVGFVLLGCCLIQKCRSRNGGSAVGLLGLMLVSVPLLGYLYSENNLYALGPYLTMAVHTAGGFAVLFAALLALCPPDWLLSLGGRGPGGTTARRLIPAIVGVPVAAGWLALEAADAGLFPERLATALVVLATTVMLTLVVIRFAAHLDRSDAARREDYEKLRLAIEGASLGTWEVDLATGVARGSDRFAAMCGLDGRLDGGALEDWLENLHPGDRDRVLASLRNATREPSRRFRGEYRVAQPDGDWCWISSEGRVLCDAAGQPCRALGITQDITEAKHWEQRQELLLREVNHRVKNSLQLVNSLLGMQGRQFADPETRRRFEEAAGRVRAISHLHERLYRGTDVERVDFDVYLRALCDDLGATAPEFAIRVEADPVLLPTDGAVPLGLIVTELVTNAIKHSNPSEGRRLIEVRFGALPGGDLELAVRDHGAGLPPGFTPDQTGGSLGMRVIKGLSLQLQASLRTEDARPGARWILRIPPLSRPAPREVPAEVMRGR</sequence>
<dbReference type="InterPro" id="IPR035965">
    <property type="entry name" value="PAS-like_dom_sf"/>
</dbReference>
<name>A0ABX7B702_9PROT</name>
<keyword evidence="9" id="KW-1133">Transmembrane helix</keyword>
<dbReference type="InterPro" id="IPR036890">
    <property type="entry name" value="HATPase_C_sf"/>
</dbReference>
<dbReference type="InterPro" id="IPR001610">
    <property type="entry name" value="PAC"/>
</dbReference>
<evidence type="ECO:0000259" key="11">
    <source>
        <dbReference type="PROSITE" id="PS50113"/>
    </source>
</evidence>
<keyword evidence="3" id="KW-0597">Phosphoprotein</keyword>
<evidence type="ECO:0000313" key="13">
    <source>
        <dbReference type="Proteomes" id="UP000595197"/>
    </source>
</evidence>
<protein>
    <recommendedName>
        <fullName evidence="2">histidine kinase</fullName>
        <ecNumber evidence="2">2.7.13.3</ecNumber>
    </recommendedName>
</protein>
<dbReference type="SUPFAM" id="SSF55874">
    <property type="entry name" value="ATPase domain of HSP90 chaperone/DNA topoisomerase II/histidine kinase"/>
    <property type="match status" value="1"/>
</dbReference>
<dbReference type="PROSITE" id="PS50109">
    <property type="entry name" value="HIS_KIN"/>
    <property type="match status" value="1"/>
</dbReference>
<feature type="transmembrane region" description="Helical" evidence="9">
    <location>
        <begin position="144"/>
        <end position="161"/>
    </location>
</feature>
<dbReference type="Pfam" id="PF08447">
    <property type="entry name" value="PAS_3"/>
    <property type="match status" value="1"/>
</dbReference>
<evidence type="ECO:0000313" key="12">
    <source>
        <dbReference type="EMBL" id="QQP90112.1"/>
    </source>
</evidence>
<dbReference type="Proteomes" id="UP000595197">
    <property type="component" value="Chromosome"/>
</dbReference>
<evidence type="ECO:0000256" key="3">
    <source>
        <dbReference type="ARBA" id="ARBA00022553"/>
    </source>
</evidence>
<dbReference type="InterPro" id="IPR003594">
    <property type="entry name" value="HATPase_dom"/>
</dbReference>
<evidence type="ECO:0000256" key="9">
    <source>
        <dbReference type="SAM" id="Phobius"/>
    </source>
</evidence>
<accession>A0ABX7B702</accession>
<dbReference type="EMBL" id="CP067420">
    <property type="protein sequence ID" value="QQP90112.1"/>
    <property type="molecule type" value="Genomic_DNA"/>
</dbReference>
<proteinExistence type="predicted"/>
<dbReference type="SMART" id="SM00086">
    <property type="entry name" value="PAC"/>
    <property type="match status" value="1"/>
</dbReference>
<dbReference type="EC" id="2.7.13.3" evidence="2"/>
<dbReference type="PANTHER" id="PTHR41523">
    <property type="entry name" value="TWO-COMPONENT SYSTEM SENSOR PROTEIN"/>
    <property type="match status" value="1"/>
</dbReference>
<comment type="catalytic activity">
    <reaction evidence="1">
        <text>ATP + protein L-histidine = ADP + protein N-phospho-L-histidine.</text>
        <dbReference type="EC" id="2.7.13.3"/>
    </reaction>
</comment>
<gene>
    <name evidence="12" type="ORF">IGS68_02235</name>
</gene>
<dbReference type="Gene3D" id="3.30.565.10">
    <property type="entry name" value="Histidine kinase-like ATPase, C-terminal domain"/>
    <property type="match status" value="1"/>
</dbReference>
<evidence type="ECO:0000256" key="7">
    <source>
        <dbReference type="ARBA" id="ARBA00022840"/>
    </source>
</evidence>
<feature type="transmembrane region" description="Helical" evidence="9">
    <location>
        <begin position="215"/>
        <end position="231"/>
    </location>
</feature>
<dbReference type="Pfam" id="PF02518">
    <property type="entry name" value="HATPase_c"/>
    <property type="match status" value="1"/>
</dbReference>
<dbReference type="InterPro" id="IPR000700">
    <property type="entry name" value="PAS-assoc_C"/>
</dbReference>
<keyword evidence="8" id="KW-0843">Virulence</keyword>
<evidence type="ECO:0000256" key="4">
    <source>
        <dbReference type="ARBA" id="ARBA00022679"/>
    </source>
</evidence>